<dbReference type="Gene3D" id="3.30.70.1450">
    <property type="entry name" value="Regulator of K+ conductance, C-terminal domain"/>
    <property type="match status" value="1"/>
</dbReference>
<protein>
    <submittedName>
        <fullName evidence="9">SLC13 family permease</fullName>
    </submittedName>
</protein>
<evidence type="ECO:0000256" key="7">
    <source>
        <dbReference type="SAM" id="Phobius"/>
    </source>
</evidence>
<dbReference type="InterPro" id="IPR051679">
    <property type="entry name" value="DASS-Related_Transporters"/>
</dbReference>
<feature type="transmembrane region" description="Helical" evidence="7">
    <location>
        <begin position="174"/>
        <end position="202"/>
    </location>
</feature>
<name>A0ABN1MME7_9FLAO</name>
<proteinExistence type="predicted"/>
<dbReference type="PANTHER" id="PTHR43652">
    <property type="entry name" value="BASIC AMINO ACID ANTIPORTER YFCC-RELATED"/>
    <property type="match status" value="1"/>
</dbReference>
<dbReference type="InterPro" id="IPR006037">
    <property type="entry name" value="RCK_C"/>
</dbReference>
<feature type="domain" description="RCK C-terminal" evidence="8">
    <location>
        <begin position="280"/>
        <end position="362"/>
    </location>
</feature>
<dbReference type="PANTHER" id="PTHR43652:SF2">
    <property type="entry name" value="BASIC AMINO ACID ANTIPORTER YFCC-RELATED"/>
    <property type="match status" value="1"/>
</dbReference>
<feature type="transmembrane region" description="Helical" evidence="7">
    <location>
        <begin position="138"/>
        <end position="162"/>
    </location>
</feature>
<keyword evidence="5 7" id="KW-1133">Transmembrane helix</keyword>
<accession>A0ABN1MME7</accession>
<feature type="transmembrane region" description="Helical" evidence="7">
    <location>
        <begin position="468"/>
        <end position="489"/>
    </location>
</feature>
<evidence type="ECO:0000256" key="2">
    <source>
        <dbReference type="ARBA" id="ARBA00022448"/>
    </source>
</evidence>
<evidence type="ECO:0000256" key="5">
    <source>
        <dbReference type="ARBA" id="ARBA00022989"/>
    </source>
</evidence>
<dbReference type="SUPFAM" id="SSF116726">
    <property type="entry name" value="TrkA C-terminal domain-like"/>
    <property type="match status" value="1"/>
</dbReference>
<feature type="transmembrane region" description="Helical" evidence="7">
    <location>
        <begin position="57"/>
        <end position="76"/>
    </location>
</feature>
<evidence type="ECO:0000313" key="10">
    <source>
        <dbReference type="Proteomes" id="UP001501126"/>
    </source>
</evidence>
<gene>
    <name evidence="9" type="ORF">GCM10009118_08340</name>
</gene>
<feature type="transmembrane region" description="Helical" evidence="7">
    <location>
        <begin position="96"/>
        <end position="126"/>
    </location>
</feature>
<feature type="transmembrane region" description="Helical" evidence="7">
    <location>
        <begin position="384"/>
        <end position="417"/>
    </location>
</feature>
<evidence type="ECO:0000256" key="3">
    <source>
        <dbReference type="ARBA" id="ARBA00022692"/>
    </source>
</evidence>
<evidence type="ECO:0000256" key="1">
    <source>
        <dbReference type="ARBA" id="ARBA00004141"/>
    </source>
</evidence>
<keyword evidence="2" id="KW-0813">Transport</keyword>
<feature type="transmembrane region" description="Helical" evidence="7">
    <location>
        <begin position="6"/>
        <end position="22"/>
    </location>
</feature>
<dbReference type="RefSeq" id="WP_343785323.1">
    <property type="nucleotide sequence ID" value="NZ_BAAAFH010000003.1"/>
</dbReference>
<evidence type="ECO:0000313" key="9">
    <source>
        <dbReference type="EMBL" id="GAA0874426.1"/>
    </source>
</evidence>
<comment type="subcellular location">
    <subcellularLocation>
        <location evidence="1">Membrane</location>
        <topology evidence="1">Multi-pass membrane protein</topology>
    </subcellularLocation>
</comment>
<keyword evidence="4" id="KW-0677">Repeat</keyword>
<dbReference type="Proteomes" id="UP001501126">
    <property type="component" value="Unassembled WGS sequence"/>
</dbReference>
<evidence type="ECO:0000256" key="4">
    <source>
        <dbReference type="ARBA" id="ARBA00022737"/>
    </source>
</evidence>
<feature type="transmembrane region" description="Helical" evidence="7">
    <location>
        <begin position="510"/>
        <end position="533"/>
    </location>
</feature>
<evidence type="ECO:0000259" key="8">
    <source>
        <dbReference type="PROSITE" id="PS51202"/>
    </source>
</evidence>
<dbReference type="InterPro" id="IPR004680">
    <property type="entry name" value="Cit_transptr-like_dom"/>
</dbReference>
<comment type="caution">
    <text evidence="9">The sequence shown here is derived from an EMBL/GenBank/DDBJ whole genome shotgun (WGS) entry which is preliminary data.</text>
</comment>
<keyword evidence="10" id="KW-1185">Reference proteome</keyword>
<dbReference type="EMBL" id="BAAAFH010000003">
    <property type="protein sequence ID" value="GAA0874426.1"/>
    <property type="molecule type" value="Genomic_DNA"/>
</dbReference>
<feature type="transmembrane region" description="Helical" evidence="7">
    <location>
        <begin position="553"/>
        <end position="573"/>
    </location>
</feature>
<sequence>MISPEITVTLVVMVITTILFATEWINIGVTAIAGMLALTVFGVISPKEALEGFTTTAIITVAFMFILSDTVLRTGALQHFAFSIEKNFSKNFKRSLFVMMLIIALASAFINNTPVVAIFIPVVIQLAYSTKTDARKLLIPLSFASIFGGTCTLIGTSTNLLIDSLAQKQGFSGLSLFAPAGVGVILLLAGTCYVVFIGIHVFSRKKDKTGTSNFSHYHVELETQQDYPEKTITSEIQKLRLPLSSVTHSGHKRFRITCTFEELTTLLQRLRNTPSIFTVRNSFSSTDSETSITEVSVPYHSELEGKTLAELNYIKSFRARPVGLAAIRSTSSIWEHPLHTGDKIIFQVRRDHLESFLQLEKSVRSPITFLSKNHIIDFNRGKFLFILLVFLLLFSTTSIGLIDFTTGSLYSVILLVISRQVKIRQLFTAVNWKVILLLGGAYSIGIAMSNSGIDQILANAILENLTDYGPVVVLSAVYLLTSILTEFMTNHAAAAMITPLSLLIAQKMGVAPEPFVITVLFASSASFMTPTGYHANTMVYGVGNYRYADFLKIGIPLNLLFWLLSTLLIPLFFPF</sequence>
<dbReference type="PROSITE" id="PS51202">
    <property type="entry name" value="RCK_C"/>
    <property type="match status" value="1"/>
</dbReference>
<keyword evidence="3 7" id="KW-0812">Transmembrane</keyword>
<dbReference type="CDD" id="cd01115">
    <property type="entry name" value="SLC13_permease"/>
    <property type="match status" value="1"/>
</dbReference>
<dbReference type="InterPro" id="IPR036721">
    <property type="entry name" value="RCK_C_sf"/>
</dbReference>
<reference evidence="9 10" key="1">
    <citation type="journal article" date="2019" name="Int. J. Syst. Evol. Microbiol.">
        <title>The Global Catalogue of Microorganisms (GCM) 10K type strain sequencing project: providing services to taxonomists for standard genome sequencing and annotation.</title>
        <authorList>
            <consortium name="The Broad Institute Genomics Platform"/>
            <consortium name="The Broad Institute Genome Sequencing Center for Infectious Disease"/>
            <person name="Wu L."/>
            <person name="Ma J."/>
        </authorList>
    </citation>
    <scope>NUCLEOTIDE SEQUENCE [LARGE SCALE GENOMIC DNA]</scope>
    <source>
        <strain evidence="9 10">JCM 16083</strain>
    </source>
</reference>
<evidence type="ECO:0000256" key="6">
    <source>
        <dbReference type="ARBA" id="ARBA00023136"/>
    </source>
</evidence>
<keyword evidence="6 7" id="KW-0472">Membrane</keyword>
<organism evidence="9 10">
    <name type="scientific">Wandonia haliotis</name>
    <dbReference type="NCBI Taxonomy" id="574963"/>
    <lineage>
        <taxon>Bacteria</taxon>
        <taxon>Pseudomonadati</taxon>
        <taxon>Bacteroidota</taxon>
        <taxon>Flavobacteriia</taxon>
        <taxon>Flavobacteriales</taxon>
        <taxon>Crocinitomicaceae</taxon>
        <taxon>Wandonia</taxon>
    </lineage>
</organism>
<feature type="transmembrane region" description="Helical" evidence="7">
    <location>
        <begin position="429"/>
        <end position="448"/>
    </location>
</feature>
<dbReference type="Pfam" id="PF03600">
    <property type="entry name" value="CitMHS"/>
    <property type="match status" value="1"/>
</dbReference>